<dbReference type="AlphaFoldDB" id="A0A3N9P619"/>
<evidence type="ECO:0000256" key="1">
    <source>
        <dbReference type="ARBA" id="ARBA00004429"/>
    </source>
</evidence>
<feature type="transmembrane region" description="Helical" evidence="8">
    <location>
        <begin position="33"/>
        <end position="62"/>
    </location>
</feature>
<comment type="caution">
    <text evidence="10">The sequence shown here is derived from an EMBL/GenBank/DDBJ whole genome shotgun (WGS) entry which is preliminary data.</text>
</comment>
<keyword evidence="11" id="KW-1185">Reference proteome</keyword>
<dbReference type="Proteomes" id="UP000282529">
    <property type="component" value="Unassembled WGS sequence"/>
</dbReference>
<evidence type="ECO:0000256" key="3">
    <source>
        <dbReference type="ARBA" id="ARBA00022475"/>
    </source>
</evidence>
<evidence type="ECO:0000256" key="8">
    <source>
        <dbReference type="RuleBase" id="RU363032"/>
    </source>
</evidence>
<evidence type="ECO:0000256" key="6">
    <source>
        <dbReference type="ARBA" id="ARBA00022989"/>
    </source>
</evidence>
<organism evidence="10 11">
    <name type="scientific">Paenibacillus rhizophilus</name>
    <dbReference type="NCBI Taxonomy" id="1850366"/>
    <lineage>
        <taxon>Bacteria</taxon>
        <taxon>Bacillati</taxon>
        <taxon>Bacillota</taxon>
        <taxon>Bacilli</taxon>
        <taxon>Bacillales</taxon>
        <taxon>Paenibacillaceae</taxon>
        <taxon>Paenibacillus</taxon>
    </lineage>
</organism>
<evidence type="ECO:0000259" key="9">
    <source>
        <dbReference type="PROSITE" id="PS50928"/>
    </source>
</evidence>
<feature type="transmembrane region" description="Helical" evidence="8">
    <location>
        <begin position="216"/>
        <end position="238"/>
    </location>
</feature>
<comment type="subcellular location">
    <subcellularLocation>
        <location evidence="1">Cell inner membrane</location>
        <topology evidence="1">Multi-pass membrane protein</topology>
    </subcellularLocation>
    <subcellularLocation>
        <location evidence="8">Cell membrane</location>
        <topology evidence="8">Multi-pass membrane protein</topology>
    </subcellularLocation>
</comment>
<feature type="transmembrane region" description="Helical" evidence="8">
    <location>
        <begin position="270"/>
        <end position="294"/>
    </location>
</feature>
<dbReference type="Gene3D" id="1.10.3720.10">
    <property type="entry name" value="MetI-like"/>
    <property type="match status" value="2"/>
</dbReference>
<reference evidence="10 11" key="1">
    <citation type="submission" date="2018-11" db="EMBL/GenBank/DDBJ databases">
        <title>Genome sequence of strain 7197.</title>
        <authorList>
            <person name="Gao J."/>
            <person name="Sun J."/>
        </authorList>
    </citation>
    <scope>NUCLEOTIDE SEQUENCE [LARGE SCALE GENOMIC DNA]</scope>
    <source>
        <strain evidence="10 11">7197</strain>
    </source>
</reference>
<dbReference type="GO" id="GO:0055085">
    <property type="term" value="P:transmembrane transport"/>
    <property type="evidence" value="ECO:0007669"/>
    <property type="project" value="InterPro"/>
</dbReference>
<dbReference type="SUPFAM" id="SSF161098">
    <property type="entry name" value="MetI-like"/>
    <property type="match status" value="2"/>
</dbReference>
<feature type="domain" description="ABC transmembrane type-1" evidence="9">
    <location>
        <begin position="86"/>
        <end position="288"/>
    </location>
</feature>
<proteinExistence type="inferred from homology"/>
<feature type="transmembrane region" description="Helical" evidence="8">
    <location>
        <begin position="493"/>
        <end position="520"/>
    </location>
</feature>
<evidence type="ECO:0000313" key="11">
    <source>
        <dbReference type="Proteomes" id="UP000282529"/>
    </source>
</evidence>
<dbReference type="PROSITE" id="PS50928">
    <property type="entry name" value="ABC_TM1"/>
    <property type="match status" value="2"/>
</dbReference>
<feature type="transmembrane region" description="Helical" evidence="8">
    <location>
        <begin position="540"/>
        <end position="561"/>
    </location>
</feature>
<feature type="transmembrane region" description="Helical" evidence="8">
    <location>
        <begin position="375"/>
        <end position="397"/>
    </location>
</feature>
<dbReference type="InterPro" id="IPR000515">
    <property type="entry name" value="MetI-like"/>
</dbReference>
<dbReference type="CDD" id="cd06261">
    <property type="entry name" value="TM_PBP2"/>
    <property type="match status" value="2"/>
</dbReference>
<evidence type="ECO:0000256" key="2">
    <source>
        <dbReference type="ARBA" id="ARBA00022448"/>
    </source>
</evidence>
<dbReference type="Pfam" id="PF00528">
    <property type="entry name" value="BPD_transp_1"/>
    <property type="match status" value="2"/>
</dbReference>
<keyword evidence="4" id="KW-0997">Cell inner membrane</keyword>
<dbReference type="EMBL" id="RQPI01000006">
    <property type="protein sequence ID" value="RQW11175.1"/>
    <property type="molecule type" value="Genomic_DNA"/>
</dbReference>
<evidence type="ECO:0000256" key="5">
    <source>
        <dbReference type="ARBA" id="ARBA00022692"/>
    </source>
</evidence>
<feature type="domain" description="ABC transmembrane type-1" evidence="9">
    <location>
        <begin position="371"/>
        <end position="561"/>
    </location>
</feature>
<dbReference type="InterPro" id="IPR035906">
    <property type="entry name" value="MetI-like_sf"/>
</dbReference>
<gene>
    <name evidence="10" type="ORF">EH198_12675</name>
</gene>
<feature type="transmembrane region" description="Helical" evidence="8">
    <location>
        <begin position="315"/>
        <end position="344"/>
    </location>
</feature>
<evidence type="ECO:0000313" key="10">
    <source>
        <dbReference type="EMBL" id="RQW11175.1"/>
    </source>
</evidence>
<feature type="transmembrane region" description="Helical" evidence="8">
    <location>
        <begin position="82"/>
        <end position="109"/>
    </location>
</feature>
<dbReference type="PANTHER" id="PTHR43357">
    <property type="entry name" value="INNER MEMBRANE ABC TRANSPORTER PERMEASE PROTEIN YDCV"/>
    <property type="match status" value="1"/>
</dbReference>
<feature type="transmembrane region" description="Helical" evidence="8">
    <location>
        <begin position="121"/>
        <end position="144"/>
    </location>
</feature>
<keyword evidence="3" id="KW-1003">Cell membrane</keyword>
<protein>
    <submittedName>
        <fullName evidence="10">Iron ABC transporter permease</fullName>
    </submittedName>
</protein>
<accession>A0A3N9P619</accession>
<feature type="transmembrane region" description="Helical" evidence="8">
    <location>
        <begin position="164"/>
        <end position="187"/>
    </location>
</feature>
<keyword evidence="6 8" id="KW-1133">Transmembrane helix</keyword>
<keyword evidence="7 8" id="KW-0472">Membrane</keyword>
<dbReference type="OrthoDB" id="57323at2"/>
<dbReference type="PANTHER" id="PTHR43357:SF3">
    <property type="entry name" value="FE(3+)-TRANSPORT SYSTEM PERMEASE PROTEIN FBPB 2"/>
    <property type="match status" value="1"/>
</dbReference>
<comment type="similarity">
    <text evidence="8">Belongs to the binding-protein-dependent transport system permease family.</text>
</comment>
<keyword evidence="2 8" id="KW-0813">Transport</keyword>
<feature type="transmembrane region" description="Helical" evidence="8">
    <location>
        <begin position="409"/>
        <end position="428"/>
    </location>
</feature>
<feature type="transmembrane region" description="Helical" evidence="8">
    <location>
        <begin position="434"/>
        <end position="450"/>
    </location>
</feature>
<evidence type="ECO:0000256" key="7">
    <source>
        <dbReference type="ARBA" id="ARBA00023136"/>
    </source>
</evidence>
<keyword evidence="5 8" id="KW-0812">Transmembrane</keyword>
<sequence>MAAARRLSIVQARVEPNPGNVIWQRLLFKKWDFWTAVTLVVYLLLCVFVVYPLVTLFINSFISEEGGFTIENYITFISLKYYRVALLNSFMVSALATIGAILIGVPLAYLSTRYAIKFKGLMQIMIVMSLLSPPFIGAYSWILLMGNNGFITRFIRDLGISVPSIYGMHGIVFVFALQFYPHIFLYVSGALKTIDTSLEEASESLGMTSWQRLRTVTLPLIFPTLSAGALMVFMASFADFGTPMLLGQGFKVLPILAYEQFVSEMGGNPAMASTLSIILILFSTSVLFTQRYFVARKNFSMTGMRTPKLIPLKPLAKTLLTIVAFIPACISILPQLTVILTSFIKTKGPVFQSGFSLDSYREVLYRVPRSIIHTYSYSILSIIIMVAGGMLISYILVRRKSKLTAALDGILMIPYVMPGTVLGISLIIAFNKPPIVLTGTWIILVIAYVVRKIPYTIRSSTAILHQLDRSVEEASISLGVPPMKTFFKTTGRLMAPGVISGAILSWITTINELSSTLVLYYGATATISVTIYSEVFTSNYGTGAALASILTLSTLISLLIANKLSGGKGLSL</sequence>
<name>A0A3N9P619_9BACL</name>
<dbReference type="GO" id="GO:0005886">
    <property type="term" value="C:plasma membrane"/>
    <property type="evidence" value="ECO:0007669"/>
    <property type="project" value="UniProtKB-SubCell"/>
</dbReference>
<evidence type="ECO:0000256" key="4">
    <source>
        <dbReference type="ARBA" id="ARBA00022519"/>
    </source>
</evidence>